<comment type="caution">
    <text evidence="2">The sequence shown here is derived from an EMBL/GenBank/DDBJ whole genome shotgun (WGS) entry which is preliminary data.</text>
</comment>
<dbReference type="CDD" id="cd02955">
    <property type="entry name" value="SSP411"/>
    <property type="match status" value="1"/>
</dbReference>
<dbReference type="PANTHER" id="PTHR42899">
    <property type="entry name" value="SPERMATOGENESIS-ASSOCIATED PROTEIN 20"/>
    <property type="match status" value="1"/>
</dbReference>
<dbReference type="AlphaFoldDB" id="A0A2A4G5J3"/>
<protein>
    <recommendedName>
        <fullName evidence="1">Spermatogenesis-associated protein 20-like TRX domain-containing protein</fullName>
    </recommendedName>
</protein>
<reference evidence="2 3" key="1">
    <citation type="submission" date="2017-04" db="EMBL/GenBank/DDBJ databases">
        <title>A new member of the family Flavobacteriaceae isolated from ascidians.</title>
        <authorList>
            <person name="Chen L."/>
        </authorList>
    </citation>
    <scope>NUCLEOTIDE SEQUENCE [LARGE SCALE GENOMIC DNA]</scope>
    <source>
        <strain evidence="2 3">HQA918</strain>
    </source>
</reference>
<dbReference type="RefSeq" id="WP_097443213.1">
    <property type="nucleotide sequence ID" value="NZ_NBWU01000005.1"/>
</dbReference>
<evidence type="ECO:0000313" key="2">
    <source>
        <dbReference type="EMBL" id="PCE63258.1"/>
    </source>
</evidence>
<dbReference type="OrthoDB" id="9762614at2"/>
<dbReference type="GO" id="GO:0005975">
    <property type="term" value="P:carbohydrate metabolic process"/>
    <property type="evidence" value="ECO:0007669"/>
    <property type="project" value="InterPro"/>
</dbReference>
<dbReference type="InterPro" id="IPR036249">
    <property type="entry name" value="Thioredoxin-like_sf"/>
</dbReference>
<name>A0A2A4G5J3_9FLAO</name>
<dbReference type="InterPro" id="IPR024705">
    <property type="entry name" value="Ssp411"/>
</dbReference>
<proteinExistence type="predicted"/>
<dbReference type="InterPro" id="IPR008928">
    <property type="entry name" value="6-hairpin_glycosidase_sf"/>
</dbReference>
<dbReference type="Proteomes" id="UP000219559">
    <property type="component" value="Unassembled WGS sequence"/>
</dbReference>
<dbReference type="InterPro" id="IPR012341">
    <property type="entry name" value="6hp_glycosidase-like_sf"/>
</dbReference>
<feature type="domain" description="Spermatogenesis-associated protein 20-like TRX" evidence="1">
    <location>
        <begin position="5"/>
        <end position="160"/>
    </location>
</feature>
<dbReference type="SUPFAM" id="SSF52833">
    <property type="entry name" value="Thioredoxin-like"/>
    <property type="match status" value="1"/>
</dbReference>
<dbReference type="InterPro" id="IPR004879">
    <property type="entry name" value="Ssp411-like_TRX"/>
</dbReference>
<dbReference type="PIRSF" id="PIRSF006402">
    <property type="entry name" value="UCP006402_thioredoxin"/>
    <property type="match status" value="1"/>
</dbReference>
<dbReference type="EMBL" id="NBWU01000005">
    <property type="protein sequence ID" value="PCE63258.1"/>
    <property type="molecule type" value="Genomic_DNA"/>
</dbReference>
<evidence type="ECO:0000313" key="3">
    <source>
        <dbReference type="Proteomes" id="UP000219559"/>
    </source>
</evidence>
<dbReference type="PANTHER" id="PTHR42899:SF1">
    <property type="entry name" value="SPERMATOGENESIS-ASSOCIATED PROTEIN 20"/>
    <property type="match status" value="1"/>
</dbReference>
<organism evidence="2 3">
    <name type="scientific">Sediminicola luteus</name>
    <dbReference type="NCBI Taxonomy" id="319238"/>
    <lineage>
        <taxon>Bacteria</taxon>
        <taxon>Pseudomonadati</taxon>
        <taxon>Bacteroidota</taxon>
        <taxon>Flavobacteriia</taxon>
        <taxon>Flavobacteriales</taxon>
        <taxon>Flavobacteriaceae</taxon>
        <taxon>Sediminicola</taxon>
    </lineage>
</organism>
<gene>
    <name evidence="2" type="ORF">B7P33_13610</name>
</gene>
<sequence>MSEFTNELFYESSPYLKQHAHNPVDWKPWSEKTLAMARRSDKPLLISIGYSSCHWCHVMEHECFADMEVAELMNHYFVNIKVDREERPDVDRQYMEALQLMSGQGGWPLNIIALPDGRAFWGATYVNKTQWLQVLEQLGKLYKNDRPKVEAYAQKLAAGLKQLHLIPLPEKETHLPSASDVEALLTQWRASWDTYLGGFKRAPKFMMPVNLDFLLHLGTVKKNKTVLEYVHTTLERMALGGIYDHVGGGFSRYSVDIKWHIPHFEKMLYDNAQLVSLYAKAFAASKNPLYKKVVEETLDFLDSEFKGDTPLYYSALDADSMNKEGKQEEGAYYVWTKEELQTILKEYFSLFADYYNINAYGHWEAGNYVLILDTNTLEIAEKYGLNSEALESKIRSCLAKLKEIRDKRPKPFLDQKALTSWNAMMVIGLCDASRYLEMPQYQFQAQNTLAFIEDHLLDPEGQLLRTYMEGNAKIPAYLEDYAWLIQAYLALYEVCFDTRFLEKAKKMADQTIDRFLDTNTGLFYYNQVENDIIPGQFELEDNVIPSSNAVMAHGLKILHHHYPNAGYGEIYQKQLQTAQQRFSSQISGYPYWWKLVLLESHPYHEIVISGEQALTMASEFSSAYLPQIVLAASTMQNNFSLFENRFKPGETYIYHCTHGSCAKPEKDPKEVLEYIR</sequence>
<dbReference type="Gene3D" id="1.50.10.10">
    <property type="match status" value="1"/>
</dbReference>
<keyword evidence="3" id="KW-1185">Reference proteome</keyword>
<dbReference type="Gene3D" id="3.40.30.10">
    <property type="entry name" value="Glutaredoxin"/>
    <property type="match status" value="1"/>
</dbReference>
<accession>A0A2A4G5J3</accession>
<dbReference type="Pfam" id="PF03190">
    <property type="entry name" value="Thioredox_DsbH"/>
    <property type="match status" value="1"/>
</dbReference>
<dbReference type="SUPFAM" id="SSF48208">
    <property type="entry name" value="Six-hairpin glycosidases"/>
    <property type="match status" value="1"/>
</dbReference>
<evidence type="ECO:0000259" key="1">
    <source>
        <dbReference type="Pfam" id="PF03190"/>
    </source>
</evidence>